<dbReference type="Gramene" id="OIT08014">
    <property type="protein sequence ID" value="OIT08014"/>
    <property type="gene ID" value="A4A49_30234"/>
</dbReference>
<keyword evidence="4" id="KW-1185">Reference proteome</keyword>
<dbReference type="InterPro" id="IPR012340">
    <property type="entry name" value="NA-bd_OB-fold"/>
</dbReference>
<proteinExistence type="predicted"/>
<evidence type="ECO:0000313" key="3">
    <source>
        <dbReference type="EMBL" id="OIT08014.1"/>
    </source>
</evidence>
<dbReference type="STRING" id="49451.A0A1J6IT36"/>
<evidence type="ECO:0000256" key="1">
    <source>
        <dbReference type="SAM" id="MobiDB-lite"/>
    </source>
</evidence>
<comment type="caution">
    <text evidence="3">The sequence shown here is derived from an EMBL/GenBank/DDBJ whole genome shotgun (WGS) entry which is preliminary data.</text>
</comment>
<dbReference type="Pfam" id="PF08646">
    <property type="entry name" value="Rep_fac-A_C"/>
    <property type="match status" value="1"/>
</dbReference>
<name>A0A1J6IT36_NICAT</name>
<dbReference type="InterPro" id="IPR013955">
    <property type="entry name" value="Rep_factor-A_C"/>
</dbReference>
<evidence type="ECO:0000313" key="4">
    <source>
        <dbReference type="Proteomes" id="UP000187609"/>
    </source>
</evidence>
<feature type="domain" description="Replication factor A C-terminal" evidence="2">
    <location>
        <begin position="137"/>
        <end position="255"/>
    </location>
</feature>
<dbReference type="AlphaFoldDB" id="A0A1J6IT36"/>
<dbReference type="EMBL" id="MJEQ01037183">
    <property type="protein sequence ID" value="OIT08014.1"/>
    <property type="molecule type" value="Genomic_DNA"/>
</dbReference>
<dbReference type="SUPFAM" id="SSF50249">
    <property type="entry name" value="Nucleic acid-binding proteins"/>
    <property type="match status" value="1"/>
</dbReference>
<dbReference type="SMR" id="A0A1J6IT36"/>
<dbReference type="Proteomes" id="UP000187609">
    <property type="component" value="Unassembled WGS sequence"/>
</dbReference>
<reference evidence="3" key="1">
    <citation type="submission" date="2016-11" db="EMBL/GenBank/DDBJ databases">
        <title>The genome of Nicotiana attenuata.</title>
        <authorList>
            <person name="Xu S."/>
            <person name="Brockmoeller T."/>
            <person name="Gaquerel E."/>
            <person name="Navarro A."/>
            <person name="Kuhl H."/>
            <person name="Gase K."/>
            <person name="Ling Z."/>
            <person name="Zhou W."/>
            <person name="Kreitzer C."/>
            <person name="Stanke M."/>
            <person name="Tang H."/>
            <person name="Lyons E."/>
            <person name="Pandey P."/>
            <person name="Pandey S.P."/>
            <person name="Timmermann B."/>
            <person name="Baldwin I.T."/>
        </authorList>
    </citation>
    <scope>NUCLEOTIDE SEQUENCE [LARGE SCALE GENOMIC DNA]</scope>
    <source>
        <strain evidence="3">UT</strain>
    </source>
</reference>
<dbReference type="Gene3D" id="2.40.50.140">
    <property type="entry name" value="Nucleic acid-binding proteins"/>
    <property type="match status" value="1"/>
</dbReference>
<accession>A0A1J6IT36</accession>
<protein>
    <recommendedName>
        <fullName evidence="2">Replication factor A C-terminal domain-containing protein</fullName>
    </recommendedName>
</protein>
<organism evidence="3 4">
    <name type="scientific">Nicotiana attenuata</name>
    <name type="common">Coyote tobacco</name>
    <dbReference type="NCBI Taxonomy" id="49451"/>
    <lineage>
        <taxon>Eukaryota</taxon>
        <taxon>Viridiplantae</taxon>
        <taxon>Streptophyta</taxon>
        <taxon>Embryophyta</taxon>
        <taxon>Tracheophyta</taxon>
        <taxon>Spermatophyta</taxon>
        <taxon>Magnoliopsida</taxon>
        <taxon>eudicotyledons</taxon>
        <taxon>Gunneridae</taxon>
        <taxon>Pentapetalae</taxon>
        <taxon>asterids</taxon>
        <taxon>lamiids</taxon>
        <taxon>Solanales</taxon>
        <taxon>Solanaceae</taxon>
        <taxon>Nicotianoideae</taxon>
        <taxon>Nicotianeae</taxon>
        <taxon>Nicotiana</taxon>
    </lineage>
</organism>
<gene>
    <name evidence="3" type="ORF">A4A49_30234</name>
</gene>
<evidence type="ECO:0000259" key="2">
    <source>
        <dbReference type="Pfam" id="PF08646"/>
    </source>
</evidence>
<feature type="region of interest" description="Disordered" evidence="1">
    <location>
        <begin position="287"/>
        <end position="312"/>
    </location>
</feature>
<sequence>MAISSQFLPFSTKATDLSRHYNFIHIFAPINCTRNISLANSTFSELNGYHHKTQSRELILWVVTKPLTGEGRSRRREIIVTNERSDLTSITLWGDFAENDGELLEKMKYDKPILGFCDVRVSIYKGNFGISTIPEIYHKFKAKITDIINKDEPWYSSCKKCFKKVDVIKDTATCGSCNIENVDYESRYCLRIEVSAGERRVRVILFDAAEYLFGCDVKEYIQSICTKKEESNYYRKLVLSKDKEFIFLVKIDNKNKNSGRILIAQEIHEFQDVATIKVLDEDKPAKIRRKRSKRNNEDQRPISNKRIKVEKN</sequence>